<dbReference type="CDD" id="cd06578">
    <property type="entry name" value="HemD"/>
    <property type="match status" value="1"/>
</dbReference>
<feature type="region of interest" description="Disordered" evidence="1">
    <location>
        <begin position="16"/>
        <end position="35"/>
    </location>
</feature>
<keyword evidence="4" id="KW-1185">Reference proteome</keyword>
<dbReference type="Pfam" id="PF02602">
    <property type="entry name" value="HEM4"/>
    <property type="match status" value="1"/>
</dbReference>
<dbReference type="Gene3D" id="3.40.50.10090">
    <property type="match status" value="2"/>
</dbReference>
<reference evidence="3 4" key="1">
    <citation type="journal article" date="2023" name="IScience">
        <title>Expanded male sex-determining region conserved during the evolution of homothallism in the green alga Volvox.</title>
        <authorList>
            <person name="Yamamoto K."/>
            <person name="Matsuzaki R."/>
            <person name="Mahakham W."/>
            <person name="Heman W."/>
            <person name="Sekimoto H."/>
            <person name="Kawachi M."/>
            <person name="Minakuchi Y."/>
            <person name="Toyoda A."/>
            <person name="Nozaki H."/>
        </authorList>
    </citation>
    <scope>NUCLEOTIDE SEQUENCE [LARGE SCALE GENOMIC DNA]</scope>
    <source>
        <strain evidence="3 4">NIES-4468</strain>
    </source>
</reference>
<feature type="domain" description="Tetrapyrrole biosynthesis uroporphyrinogen III synthase" evidence="2">
    <location>
        <begin position="73"/>
        <end position="308"/>
    </location>
</feature>
<organism evidence="3 4">
    <name type="scientific">Volvox africanus</name>
    <dbReference type="NCBI Taxonomy" id="51714"/>
    <lineage>
        <taxon>Eukaryota</taxon>
        <taxon>Viridiplantae</taxon>
        <taxon>Chlorophyta</taxon>
        <taxon>core chlorophytes</taxon>
        <taxon>Chlorophyceae</taxon>
        <taxon>CS clade</taxon>
        <taxon>Chlamydomonadales</taxon>
        <taxon>Volvocaceae</taxon>
        <taxon>Volvox</taxon>
    </lineage>
</organism>
<dbReference type="SUPFAM" id="SSF69618">
    <property type="entry name" value="HemD-like"/>
    <property type="match status" value="1"/>
</dbReference>
<evidence type="ECO:0000256" key="1">
    <source>
        <dbReference type="SAM" id="MobiDB-lite"/>
    </source>
</evidence>
<sequence length="327" mass="34841">MNQHYELHKKCKYRGLSPVNRHVNNPSTNTNRPRSCRALLRDSDGRSPLARRNDLPLQGKHIIVTAPRTYSQKLAAKLINAGARPLVVPAVQITELAPEDLTQMRSTISDLVAQRTSVTHIAFTSRNGIFAFLDQLCAFLGGEAAGCEWLRLSGIRLCALGADGDVLTEKGLMVHVSPPEASTLGLVRELATRGEARGAKVLCPVPLVTGGLVEPPVVPRFLQALQDAGAESLRLPAYLTTLGCSPEEVSLERRALQEGLVAAVAFSSTAEAQGLLQVMGGAAAFADVVTRHRVLLAAHGPYTAEGVRNVTGGLAVGAVSRSFSTFD</sequence>
<comment type="caution">
    <text evidence="3">The sequence shown here is derived from an EMBL/GenBank/DDBJ whole genome shotgun (WGS) entry which is preliminary data.</text>
</comment>
<name>A0ABQ5SFF6_9CHLO</name>
<dbReference type="Proteomes" id="UP001165090">
    <property type="component" value="Unassembled WGS sequence"/>
</dbReference>
<accession>A0ABQ5SFF6</accession>
<feature type="non-terminal residue" evidence="3">
    <location>
        <position position="327"/>
    </location>
</feature>
<dbReference type="PANTHER" id="PTHR38020">
    <property type="entry name" value="UROPORPHYRINOGEN-III SYNTHASE"/>
    <property type="match status" value="1"/>
</dbReference>
<dbReference type="PANTHER" id="PTHR38020:SF1">
    <property type="entry name" value="UROPORPHYRINOGEN-III SYNTHASE"/>
    <property type="match status" value="1"/>
</dbReference>
<proteinExistence type="predicted"/>
<dbReference type="InterPro" id="IPR036108">
    <property type="entry name" value="4pyrrol_syn_uPrphyn_synt_sf"/>
</dbReference>
<feature type="compositionally biased region" description="Polar residues" evidence="1">
    <location>
        <begin position="22"/>
        <end position="33"/>
    </location>
</feature>
<evidence type="ECO:0000313" key="4">
    <source>
        <dbReference type="Proteomes" id="UP001165090"/>
    </source>
</evidence>
<dbReference type="InterPro" id="IPR003754">
    <property type="entry name" value="4pyrrol_synth_uPrphyn_synth"/>
</dbReference>
<dbReference type="EMBL" id="BSDZ01000079">
    <property type="protein sequence ID" value="GLI68077.1"/>
    <property type="molecule type" value="Genomic_DNA"/>
</dbReference>
<evidence type="ECO:0000313" key="3">
    <source>
        <dbReference type="EMBL" id="GLI68077.1"/>
    </source>
</evidence>
<protein>
    <recommendedName>
        <fullName evidence="2">Tetrapyrrole biosynthesis uroporphyrinogen III synthase domain-containing protein</fullName>
    </recommendedName>
</protein>
<gene>
    <name evidence="3" type="ORF">VaNZ11_012408</name>
</gene>
<evidence type="ECO:0000259" key="2">
    <source>
        <dbReference type="Pfam" id="PF02602"/>
    </source>
</evidence>